<sequence length="41" mass="4905">MEDAFTRDKRETDAAPFLHPDEERALLKQYHTQHDQDALHQ</sequence>
<keyword evidence="3" id="KW-1185">Reference proteome</keyword>
<evidence type="ECO:0000256" key="1">
    <source>
        <dbReference type="SAM" id="MobiDB-lite"/>
    </source>
</evidence>
<dbReference type="AlphaFoldDB" id="A0A326U3G6"/>
<evidence type="ECO:0000313" key="3">
    <source>
        <dbReference type="Proteomes" id="UP000248806"/>
    </source>
</evidence>
<protein>
    <submittedName>
        <fullName evidence="2">Uncharacterized protein</fullName>
    </submittedName>
</protein>
<evidence type="ECO:0000313" key="2">
    <source>
        <dbReference type="EMBL" id="PZW25313.1"/>
    </source>
</evidence>
<reference evidence="2 3" key="1">
    <citation type="submission" date="2018-06" db="EMBL/GenBank/DDBJ databases">
        <title>Genomic Encyclopedia of Archaeal and Bacterial Type Strains, Phase II (KMG-II): from individual species to whole genera.</title>
        <authorList>
            <person name="Goeker M."/>
        </authorList>
    </citation>
    <scope>NUCLEOTIDE SEQUENCE [LARGE SCALE GENOMIC DNA]</scope>
    <source>
        <strain evidence="2 3">ATCC BAA-1881</strain>
    </source>
</reference>
<organism evidence="2 3">
    <name type="scientific">Thermosporothrix hazakensis</name>
    <dbReference type="NCBI Taxonomy" id="644383"/>
    <lineage>
        <taxon>Bacteria</taxon>
        <taxon>Bacillati</taxon>
        <taxon>Chloroflexota</taxon>
        <taxon>Ktedonobacteria</taxon>
        <taxon>Ktedonobacterales</taxon>
        <taxon>Thermosporotrichaceae</taxon>
        <taxon>Thermosporothrix</taxon>
    </lineage>
</organism>
<dbReference type="EMBL" id="QKUF01000019">
    <property type="protein sequence ID" value="PZW25313.1"/>
    <property type="molecule type" value="Genomic_DNA"/>
</dbReference>
<accession>A0A326U3G6</accession>
<feature type="region of interest" description="Disordered" evidence="1">
    <location>
        <begin position="1"/>
        <end position="20"/>
    </location>
</feature>
<gene>
    <name evidence="2" type="ORF">EI42_04365</name>
</gene>
<name>A0A326U3G6_THEHA</name>
<dbReference type="Proteomes" id="UP000248806">
    <property type="component" value="Unassembled WGS sequence"/>
</dbReference>
<comment type="caution">
    <text evidence="2">The sequence shown here is derived from an EMBL/GenBank/DDBJ whole genome shotgun (WGS) entry which is preliminary data.</text>
</comment>
<proteinExistence type="predicted"/>